<name>A0A0C2IW19_THEKT</name>
<organism evidence="1 2">
    <name type="scientific">Thelohanellus kitauei</name>
    <name type="common">Myxosporean</name>
    <dbReference type="NCBI Taxonomy" id="669202"/>
    <lineage>
        <taxon>Eukaryota</taxon>
        <taxon>Metazoa</taxon>
        <taxon>Cnidaria</taxon>
        <taxon>Myxozoa</taxon>
        <taxon>Myxosporea</taxon>
        <taxon>Bivalvulida</taxon>
        <taxon>Platysporina</taxon>
        <taxon>Myxobolidae</taxon>
        <taxon>Thelohanellus</taxon>
    </lineage>
</organism>
<sequence>MKLSLKALSHRSNENLTFTRIAEIATEIEDAGESAKAQLSNDKEFMNKVVIPRLHAIRKLKKSVDKFINSSKNQNIHSISNDSLKLKSEQICKRYPDMWKEELGCIKDIELSIKFKPEFS</sequence>
<reference evidence="1 2" key="1">
    <citation type="journal article" date="2014" name="Genome Biol. Evol.">
        <title>The genome of the myxosporean Thelohanellus kitauei shows adaptations to nutrient acquisition within its fish host.</title>
        <authorList>
            <person name="Yang Y."/>
            <person name="Xiong J."/>
            <person name="Zhou Z."/>
            <person name="Huo F."/>
            <person name="Miao W."/>
            <person name="Ran C."/>
            <person name="Liu Y."/>
            <person name="Zhang J."/>
            <person name="Feng J."/>
            <person name="Wang M."/>
            <person name="Wang M."/>
            <person name="Wang L."/>
            <person name="Yao B."/>
        </authorList>
    </citation>
    <scope>NUCLEOTIDE SEQUENCE [LARGE SCALE GENOMIC DNA]</scope>
    <source>
        <strain evidence="1">Wuqing</strain>
    </source>
</reference>
<comment type="caution">
    <text evidence="1">The sequence shown here is derived from an EMBL/GenBank/DDBJ whole genome shotgun (WGS) entry which is preliminary data.</text>
</comment>
<keyword evidence="2" id="KW-1185">Reference proteome</keyword>
<accession>A0A0C2IW19</accession>
<dbReference type="EMBL" id="JWZT01002366">
    <property type="protein sequence ID" value="KII69559.1"/>
    <property type="molecule type" value="Genomic_DNA"/>
</dbReference>
<gene>
    <name evidence="1" type="ORF">RF11_05623</name>
</gene>
<dbReference type="Proteomes" id="UP000031668">
    <property type="component" value="Unassembled WGS sequence"/>
</dbReference>
<protein>
    <submittedName>
        <fullName evidence="1">Uncharacterized protein</fullName>
    </submittedName>
</protein>
<dbReference type="AlphaFoldDB" id="A0A0C2IW19"/>
<evidence type="ECO:0000313" key="1">
    <source>
        <dbReference type="EMBL" id="KII69559.1"/>
    </source>
</evidence>
<evidence type="ECO:0000313" key="2">
    <source>
        <dbReference type="Proteomes" id="UP000031668"/>
    </source>
</evidence>
<proteinExistence type="predicted"/>